<dbReference type="Proteomes" id="UP000663193">
    <property type="component" value="Chromosome 15"/>
</dbReference>
<organism evidence="1 2">
    <name type="scientific">Phaeosphaeria nodorum (strain SN15 / ATCC MYA-4574 / FGSC 10173)</name>
    <name type="common">Glume blotch fungus</name>
    <name type="synonym">Parastagonospora nodorum</name>
    <dbReference type="NCBI Taxonomy" id="321614"/>
    <lineage>
        <taxon>Eukaryota</taxon>
        <taxon>Fungi</taxon>
        <taxon>Dikarya</taxon>
        <taxon>Ascomycota</taxon>
        <taxon>Pezizomycotina</taxon>
        <taxon>Dothideomycetes</taxon>
        <taxon>Pleosporomycetidae</taxon>
        <taxon>Pleosporales</taxon>
        <taxon>Pleosporineae</taxon>
        <taxon>Phaeosphaeriaceae</taxon>
        <taxon>Parastagonospora</taxon>
    </lineage>
</organism>
<keyword evidence="2" id="KW-1185">Reference proteome</keyword>
<evidence type="ECO:0000313" key="1">
    <source>
        <dbReference type="EMBL" id="QRD03585.1"/>
    </source>
</evidence>
<dbReference type="EMBL" id="CP069037">
    <property type="protein sequence ID" value="QRD03585.1"/>
    <property type="molecule type" value="Genomic_DNA"/>
</dbReference>
<proteinExistence type="predicted"/>
<reference evidence="2" key="1">
    <citation type="journal article" date="2021" name="BMC Genomics">
        <title>Chromosome-level genome assembly and manually-curated proteome of model necrotroph Parastagonospora nodorum Sn15 reveals a genome-wide trove of candidate effector homologs, and redundancy of virulence-related functions within an accessory chromosome.</title>
        <authorList>
            <person name="Bertazzoni S."/>
            <person name="Jones D.A.B."/>
            <person name="Phan H.T."/>
            <person name="Tan K.-C."/>
            <person name="Hane J.K."/>
        </authorList>
    </citation>
    <scope>NUCLEOTIDE SEQUENCE [LARGE SCALE GENOMIC DNA]</scope>
    <source>
        <strain evidence="2">SN15 / ATCC MYA-4574 / FGSC 10173)</strain>
    </source>
</reference>
<dbReference type="VEuPathDB" id="FungiDB:JI435_419900"/>
<name>A0A7U2FE23_PHANO</name>
<evidence type="ECO:0000313" key="2">
    <source>
        <dbReference type="Proteomes" id="UP000663193"/>
    </source>
</evidence>
<sequence>MSKSRSSYLSIRCDGDDAFFQDVLHRVPSEPSFGHARWLEPHRCYYEYRSQILKYPAAEWHTDDTWMRKSRPVCQSVQSLKYASGLRSGSPHHLKELERRRGGACDYLVANSP</sequence>
<protein>
    <submittedName>
        <fullName evidence="1">Uncharacterized protein</fullName>
    </submittedName>
</protein>
<dbReference type="AlphaFoldDB" id="A0A7U2FE23"/>
<gene>
    <name evidence="1" type="ORF">JI435_419900</name>
</gene>
<accession>A0A7U2FE23</accession>